<dbReference type="Proteomes" id="UP000305921">
    <property type="component" value="Unassembled WGS sequence"/>
</dbReference>
<evidence type="ECO:0000313" key="1">
    <source>
        <dbReference type="EMBL" id="TLQ46074.1"/>
    </source>
</evidence>
<proteinExistence type="predicted"/>
<accession>A0A5R9EDE7</accession>
<dbReference type="EMBL" id="VAWE01000001">
    <property type="protein sequence ID" value="TLQ46074.1"/>
    <property type="molecule type" value="Genomic_DNA"/>
</dbReference>
<dbReference type="OrthoDB" id="3871241at2"/>
<protein>
    <recommendedName>
        <fullName evidence="3">Phage tail protein</fullName>
    </recommendedName>
</protein>
<keyword evidence="2" id="KW-1185">Reference proteome</keyword>
<reference evidence="1 2" key="1">
    <citation type="submission" date="2019-05" db="EMBL/GenBank/DDBJ databases">
        <title>Streptomyces marianii sp. nov., a novel marine actinomycete from southern coast of India.</title>
        <authorList>
            <person name="Iniyan A.M."/>
            <person name="Wink J."/>
            <person name="Ramprasad E."/>
            <person name="Ramana C.V."/>
            <person name="Bunk B."/>
            <person name="Sproer C."/>
            <person name="Joseph F.-J.R.S."/>
            <person name="Vincent S.G.P."/>
        </authorList>
    </citation>
    <scope>NUCLEOTIDE SEQUENCE [LARGE SCALE GENOMIC DNA]</scope>
    <source>
        <strain evidence="1 2">ICN19</strain>
    </source>
</reference>
<dbReference type="RefSeq" id="WP_138055390.1">
    <property type="nucleotide sequence ID" value="NZ_VAWE01000001.1"/>
</dbReference>
<evidence type="ECO:0008006" key="3">
    <source>
        <dbReference type="Google" id="ProtNLM"/>
    </source>
</evidence>
<organism evidence="1 2">
    <name type="scientific">Streptomyces marianii</name>
    <dbReference type="NCBI Taxonomy" id="1817406"/>
    <lineage>
        <taxon>Bacteria</taxon>
        <taxon>Bacillati</taxon>
        <taxon>Actinomycetota</taxon>
        <taxon>Actinomycetes</taxon>
        <taxon>Kitasatosporales</taxon>
        <taxon>Streptomycetaceae</taxon>
        <taxon>Streptomyces</taxon>
    </lineage>
</organism>
<sequence>MLYPVGSTSDGPPFGDASADARIVYQITSVATTAEQAEWMADKVRAGMLARTVLGYTYPITAVGYVVMSRELDKEEGVTVASGVYSYVQRFAIEVTALG</sequence>
<dbReference type="AlphaFoldDB" id="A0A5R9EDE7"/>
<name>A0A5R9EDE7_9ACTN</name>
<gene>
    <name evidence="1" type="ORF">FEF34_26525</name>
</gene>
<comment type="caution">
    <text evidence="1">The sequence shown here is derived from an EMBL/GenBank/DDBJ whole genome shotgun (WGS) entry which is preliminary data.</text>
</comment>
<evidence type="ECO:0000313" key="2">
    <source>
        <dbReference type="Proteomes" id="UP000305921"/>
    </source>
</evidence>